<feature type="compositionally biased region" description="Basic and acidic residues" evidence="1">
    <location>
        <begin position="121"/>
        <end position="149"/>
    </location>
</feature>
<protein>
    <submittedName>
        <fullName evidence="2">Uncharacterized protein</fullName>
    </submittedName>
</protein>
<comment type="caution">
    <text evidence="2">The sequence shown here is derived from an EMBL/GenBank/DDBJ whole genome shotgun (WGS) entry which is preliminary data.</text>
</comment>
<dbReference type="RefSeq" id="WP_143919137.1">
    <property type="nucleotide sequence ID" value="NZ_CANMIK010000115.1"/>
</dbReference>
<reference evidence="2 3" key="1">
    <citation type="submission" date="2019-07" db="EMBL/GenBank/DDBJ databases">
        <title>The draft genome sequence of Aquimarina algiphila M91.</title>
        <authorList>
            <person name="Meng X."/>
        </authorList>
    </citation>
    <scope>NUCLEOTIDE SEQUENCE [LARGE SCALE GENOMIC DNA]</scope>
    <source>
        <strain evidence="2 3">M91</strain>
    </source>
</reference>
<feature type="region of interest" description="Disordered" evidence="1">
    <location>
        <begin position="166"/>
        <end position="196"/>
    </location>
</feature>
<feature type="region of interest" description="Disordered" evidence="1">
    <location>
        <begin position="117"/>
        <end position="149"/>
    </location>
</feature>
<keyword evidence="3" id="KW-1185">Reference proteome</keyword>
<dbReference type="EMBL" id="VLNR01000128">
    <property type="protein sequence ID" value="TSE03047.1"/>
    <property type="molecule type" value="Genomic_DNA"/>
</dbReference>
<evidence type="ECO:0000256" key="1">
    <source>
        <dbReference type="SAM" id="MobiDB-lite"/>
    </source>
</evidence>
<evidence type="ECO:0000313" key="2">
    <source>
        <dbReference type="EMBL" id="TSE03047.1"/>
    </source>
</evidence>
<sequence>MNSTEKERKSLWTKITDRELNDIYKKIIESYKELDNSEWLKYLIIRQEYCKTWLDRVDRKIKHKDISPSLFFIWYAYEYLGSKSTVPVFIVNELIADTPEEKEKRKQKLRERQRIKYQKRKERETPLQRETRLKRTRENSKAYRDKKMLNETQEEKELRLAKRRELARERLKKETPTERKSRLAKLKEKRLNETPEEREKRLLYLKEYYYKMKVKK</sequence>
<organism evidence="2 3">
    <name type="scientific">Aquimarina algiphila</name>
    <dbReference type="NCBI Taxonomy" id="2047982"/>
    <lineage>
        <taxon>Bacteria</taxon>
        <taxon>Pseudomonadati</taxon>
        <taxon>Bacteroidota</taxon>
        <taxon>Flavobacteriia</taxon>
        <taxon>Flavobacteriales</taxon>
        <taxon>Flavobacteriaceae</taxon>
        <taxon>Aquimarina</taxon>
    </lineage>
</organism>
<dbReference type="AlphaFoldDB" id="A0A554VAD6"/>
<dbReference type="Proteomes" id="UP000318833">
    <property type="component" value="Unassembled WGS sequence"/>
</dbReference>
<name>A0A554VAD6_9FLAO</name>
<proteinExistence type="predicted"/>
<accession>A0A554VAD6</accession>
<evidence type="ECO:0000313" key="3">
    <source>
        <dbReference type="Proteomes" id="UP000318833"/>
    </source>
</evidence>
<gene>
    <name evidence="2" type="ORF">FOF46_30140</name>
</gene>